<gene>
    <name evidence="3" type="ORF">F444_20664</name>
</gene>
<feature type="compositionally biased region" description="Pro residues" evidence="2">
    <location>
        <begin position="253"/>
        <end position="265"/>
    </location>
</feature>
<dbReference type="AlphaFoldDB" id="A0A080Z3X5"/>
<feature type="region of interest" description="Disordered" evidence="2">
    <location>
        <begin position="249"/>
        <end position="273"/>
    </location>
</feature>
<evidence type="ECO:0000313" key="3">
    <source>
        <dbReference type="EMBL" id="ETO61336.1"/>
    </source>
</evidence>
<accession>A0A080Z3X5</accession>
<dbReference type="PANTHER" id="PTHR23159">
    <property type="entry name" value="CENTROSOMAL PROTEIN 2"/>
    <property type="match status" value="1"/>
</dbReference>
<feature type="coiled-coil region" evidence="1">
    <location>
        <begin position="106"/>
        <end position="150"/>
    </location>
</feature>
<dbReference type="EMBL" id="ANJA01003810">
    <property type="protein sequence ID" value="ETO61336.1"/>
    <property type="molecule type" value="Genomic_DNA"/>
</dbReference>
<proteinExistence type="predicted"/>
<sequence>MLPCTSGLVRRTIAEEEAQCAYNCHVLTEVQTVLDEMVYDVESCEHECELVKLRQQLAATESSLLEYQERESELIHEKQQAYDYAVKVEQEGRTIMSKLNGHLTVVVTELAKKEVMEKELQQAKEQLKLTGQLSKELASAQREIRELRRANDIQYILRRNNSVPAKLVSDSRIPPRGNHAPARAMSVPGRLPAAMKDGVNVFSPLPDNVMLKLFSFLDEDSMVAISVTDKVLVRRVNVMFGVTTPSSLANNAPPAPVKRPASPPPRKSKNRSLSFIGSSEKDKVMTWLLLYVSVMLILCLHLKLSKVDAIVKSLKPDQIKLFHDMSTRVKTLEAHLAQVQTEKEDVAARLYSAESVRDFLMEKLKDLEDTLANSMTTTAKKDEQAAVDREIIGFLDAKTQEYEVALKEYAHQNNDLRMELAQLQEDHASKTTIIQDMVELLTDEKKELEAQIRSQRKILVREVKVLRAQNQQLIAEKDHYFTQLKQLKHALQHLEELS</sequence>
<reference evidence="3 4" key="1">
    <citation type="submission" date="2013-11" db="EMBL/GenBank/DDBJ databases">
        <title>The Genome Sequence of Phytophthora parasitica P1976.</title>
        <authorList>
            <consortium name="The Broad Institute Genomics Platform"/>
            <person name="Russ C."/>
            <person name="Tyler B."/>
            <person name="Panabieres F."/>
            <person name="Shan W."/>
            <person name="Tripathy S."/>
            <person name="Grunwald N."/>
            <person name="Machado M."/>
            <person name="Johnson C.S."/>
            <person name="Walker B."/>
            <person name="Young S."/>
            <person name="Zeng Q."/>
            <person name="Gargeya S."/>
            <person name="Fitzgerald M."/>
            <person name="Haas B."/>
            <person name="Abouelleil A."/>
            <person name="Allen A.W."/>
            <person name="Alvarado L."/>
            <person name="Arachchi H.M."/>
            <person name="Berlin A.M."/>
            <person name="Chapman S.B."/>
            <person name="Gainer-Dewar J."/>
            <person name="Goldberg J."/>
            <person name="Griggs A."/>
            <person name="Gujja S."/>
            <person name="Hansen M."/>
            <person name="Howarth C."/>
            <person name="Imamovic A."/>
            <person name="Ireland A."/>
            <person name="Larimer J."/>
            <person name="McCowan C."/>
            <person name="Murphy C."/>
            <person name="Pearson M."/>
            <person name="Poon T.W."/>
            <person name="Priest M."/>
            <person name="Roberts A."/>
            <person name="Saif S."/>
            <person name="Shea T."/>
            <person name="Sisk P."/>
            <person name="Sykes S."/>
            <person name="Wortman J."/>
            <person name="Nusbaum C."/>
            <person name="Birren B."/>
        </authorList>
    </citation>
    <scope>NUCLEOTIDE SEQUENCE [LARGE SCALE GENOMIC DNA]</scope>
    <source>
        <strain evidence="3 4">P1976</strain>
    </source>
</reference>
<name>A0A080Z3X5_PHYNI</name>
<dbReference type="OrthoDB" id="76516at2759"/>
<protein>
    <submittedName>
        <fullName evidence="3">Uncharacterized protein</fullName>
    </submittedName>
</protein>
<comment type="caution">
    <text evidence="3">The sequence shown here is derived from an EMBL/GenBank/DDBJ whole genome shotgun (WGS) entry which is preliminary data.</text>
</comment>
<evidence type="ECO:0000313" key="4">
    <source>
        <dbReference type="Proteomes" id="UP000028582"/>
    </source>
</evidence>
<organism evidence="3 4">
    <name type="scientific">Phytophthora nicotianae P1976</name>
    <dbReference type="NCBI Taxonomy" id="1317066"/>
    <lineage>
        <taxon>Eukaryota</taxon>
        <taxon>Sar</taxon>
        <taxon>Stramenopiles</taxon>
        <taxon>Oomycota</taxon>
        <taxon>Peronosporomycetes</taxon>
        <taxon>Peronosporales</taxon>
        <taxon>Peronosporaceae</taxon>
        <taxon>Phytophthora</taxon>
    </lineage>
</organism>
<dbReference type="Proteomes" id="UP000028582">
    <property type="component" value="Unassembled WGS sequence"/>
</dbReference>
<dbReference type="PANTHER" id="PTHR23159:SF60">
    <property type="entry name" value="SPINDLE ASSEMBLY ABNORMAL PROTEIN 4"/>
    <property type="match status" value="1"/>
</dbReference>
<keyword evidence="1" id="KW-0175">Coiled coil</keyword>
<evidence type="ECO:0000256" key="1">
    <source>
        <dbReference type="SAM" id="Coils"/>
    </source>
</evidence>
<feature type="coiled-coil region" evidence="1">
    <location>
        <begin position="329"/>
        <end position="497"/>
    </location>
</feature>
<evidence type="ECO:0000256" key="2">
    <source>
        <dbReference type="SAM" id="MobiDB-lite"/>
    </source>
</evidence>